<dbReference type="InterPro" id="IPR050553">
    <property type="entry name" value="Thioredoxin_ResA/DsbE_sf"/>
</dbReference>
<dbReference type="AlphaFoldDB" id="A0A2G1W8R4"/>
<dbReference type="Pfam" id="PF00578">
    <property type="entry name" value="AhpC-TSA"/>
    <property type="match status" value="1"/>
</dbReference>
<dbReference type="GO" id="GO:0016209">
    <property type="term" value="F:antioxidant activity"/>
    <property type="evidence" value="ECO:0007669"/>
    <property type="project" value="InterPro"/>
</dbReference>
<gene>
    <name evidence="7" type="ORF">CEE69_10400</name>
</gene>
<evidence type="ECO:0000259" key="6">
    <source>
        <dbReference type="PROSITE" id="PS51352"/>
    </source>
</evidence>
<name>A0A2G1W8R4_9BACT</name>
<dbReference type="GeneID" id="90608574"/>
<dbReference type="Proteomes" id="UP000225740">
    <property type="component" value="Unassembled WGS sequence"/>
</dbReference>
<dbReference type="GO" id="GO:0016491">
    <property type="term" value="F:oxidoreductase activity"/>
    <property type="evidence" value="ECO:0007669"/>
    <property type="project" value="InterPro"/>
</dbReference>
<dbReference type="EMBL" id="NIZW01000007">
    <property type="protein sequence ID" value="PHQ35408.1"/>
    <property type="molecule type" value="Genomic_DNA"/>
</dbReference>
<dbReference type="RefSeq" id="WP_099260615.1">
    <property type="nucleotide sequence ID" value="NZ_NIZW01000007.1"/>
</dbReference>
<feature type="compositionally biased region" description="Polar residues" evidence="5">
    <location>
        <begin position="112"/>
        <end position="122"/>
    </location>
</feature>
<organism evidence="7 8">
    <name type="scientific">Rhodopirellula bahusiensis</name>
    <dbReference type="NCBI Taxonomy" id="2014065"/>
    <lineage>
        <taxon>Bacteria</taxon>
        <taxon>Pseudomonadati</taxon>
        <taxon>Planctomycetota</taxon>
        <taxon>Planctomycetia</taxon>
        <taxon>Pirellulales</taxon>
        <taxon>Pirellulaceae</taxon>
        <taxon>Rhodopirellula</taxon>
    </lineage>
</organism>
<accession>A0A2G1W8R4</accession>
<keyword evidence="2" id="KW-0201">Cytochrome c-type biogenesis</keyword>
<dbReference type="PROSITE" id="PS51257">
    <property type="entry name" value="PROKAR_LIPOPROTEIN"/>
    <property type="match status" value="1"/>
</dbReference>
<evidence type="ECO:0000256" key="1">
    <source>
        <dbReference type="ARBA" id="ARBA00004196"/>
    </source>
</evidence>
<evidence type="ECO:0000313" key="8">
    <source>
        <dbReference type="Proteomes" id="UP000225740"/>
    </source>
</evidence>
<feature type="domain" description="Thioredoxin" evidence="6">
    <location>
        <begin position="441"/>
        <end position="582"/>
    </location>
</feature>
<evidence type="ECO:0000256" key="5">
    <source>
        <dbReference type="SAM" id="MobiDB-lite"/>
    </source>
</evidence>
<dbReference type="InterPro" id="IPR036249">
    <property type="entry name" value="Thioredoxin-like_sf"/>
</dbReference>
<dbReference type="OrthoDB" id="226878at2"/>
<evidence type="ECO:0000313" key="7">
    <source>
        <dbReference type="EMBL" id="PHQ35408.1"/>
    </source>
</evidence>
<dbReference type="PANTHER" id="PTHR42852">
    <property type="entry name" value="THIOL:DISULFIDE INTERCHANGE PROTEIN DSBE"/>
    <property type="match status" value="1"/>
</dbReference>
<reference evidence="7 8" key="1">
    <citation type="submission" date="2017-06" db="EMBL/GenBank/DDBJ databases">
        <title>Description of Rhodopirellula bahusiensis sp. nov.</title>
        <authorList>
            <person name="Kizina J."/>
            <person name="Harder J."/>
        </authorList>
    </citation>
    <scope>NUCLEOTIDE SEQUENCE [LARGE SCALE GENOMIC DNA]</scope>
    <source>
        <strain evidence="7 8">SWK21</strain>
    </source>
</reference>
<keyword evidence="3" id="KW-1015">Disulfide bond</keyword>
<protein>
    <submittedName>
        <fullName evidence="7">Oxidoreductase</fullName>
    </submittedName>
</protein>
<feature type="region of interest" description="Disordered" evidence="5">
    <location>
        <begin position="34"/>
        <end position="131"/>
    </location>
</feature>
<comment type="caution">
    <text evidence="7">The sequence shown here is derived from an EMBL/GenBank/DDBJ whole genome shotgun (WGS) entry which is preliminary data.</text>
</comment>
<sequence length="582" mass="62775">MTRAPHAAVIDHLPKAILVCVVATFLTHVVGGCTRQPSTELTDDSAIAPEDAPSESIDGNSDEPDASSTDEMIFVRDSEGESVSPGSAPANGESRMATVQTENDVSEIDVPQSVTSRTNGQGKQLARDLGPQQLRTFLSEADIEMGMIASGQSGIEDRTTAFSELKRIASLKREASRRLIEHADASEKDQAIGRRGELQSLSHLASLGDLQAAESLQALAEQLQSDSDPEVRSDSQLVLIGFAIEDLRNGKSDAATRVVSQIDNLLQSSSAPDAATLMVMGQAKDALLQFEHVEEASRVRSMILQEFVEPAEANSDEPDAMAGLTEMARQIAGPNPQVSEATARIQQLMETFITEANENTAVADSAVSSADWKDAVTALANEQPDLLTTQFLAGASLEAETVGRGDLAEATYQVLDDKFAALQDNRGSEARTALQARDNREKIIGKTFDPDLLSTEGNELSMEDYRGKVVLMPFWSAAFPKSLMVVDNLREIVRQYPEDVAIVGMNLDVQSTDVPAFESRNKLSFPSFRSVTDPEASVANSVAYRFGVVSLLFVAVIDQEGKVRAVEFSGRDLTPVVENLLR</sequence>
<keyword evidence="8" id="KW-1185">Reference proteome</keyword>
<dbReference type="SUPFAM" id="SSF52833">
    <property type="entry name" value="Thioredoxin-like"/>
    <property type="match status" value="1"/>
</dbReference>
<dbReference type="CDD" id="cd02966">
    <property type="entry name" value="TlpA_like_family"/>
    <property type="match status" value="1"/>
</dbReference>
<evidence type="ECO:0000256" key="3">
    <source>
        <dbReference type="ARBA" id="ARBA00023157"/>
    </source>
</evidence>
<comment type="subcellular location">
    <subcellularLocation>
        <location evidence="1">Cell envelope</location>
    </subcellularLocation>
</comment>
<keyword evidence="4" id="KW-0676">Redox-active center</keyword>
<dbReference type="PANTHER" id="PTHR42852:SF6">
    <property type="entry name" value="THIOL:DISULFIDE INTERCHANGE PROTEIN DSBE"/>
    <property type="match status" value="1"/>
</dbReference>
<evidence type="ECO:0000256" key="4">
    <source>
        <dbReference type="ARBA" id="ARBA00023284"/>
    </source>
</evidence>
<dbReference type="InterPro" id="IPR013766">
    <property type="entry name" value="Thioredoxin_domain"/>
</dbReference>
<dbReference type="GO" id="GO:0017004">
    <property type="term" value="P:cytochrome complex assembly"/>
    <property type="evidence" value="ECO:0007669"/>
    <property type="project" value="UniProtKB-KW"/>
</dbReference>
<dbReference type="GO" id="GO:0030313">
    <property type="term" value="C:cell envelope"/>
    <property type="evidence" value="ECO:0007669"/>
    <property type="project" value="UniProtKB-SubCell"/>
</dbReference>
<proteinExistence type="predicted"/>
<dbReference type="Gene3D" id="3.40.30.10">
    <property type="entry name" value="Glutaredoxin"/>
    <property type="match status" value="1"/>
</dbReference>
<evidence type="ECO:0000256" key="2">
    <source>
        <dbReference type="ARBA" id="ARBA00022748"/>
    </source>
</evidence>
<dbReference type="PROSITE" id="PS51352">
    <property type="entry name" value="THIOREDOXIN_2"/>
    <property type="match status" value="1"/>
</dbReference>
<dbReference type="InterPro" id="IPR000866">
    <property type="entry name" value="AhpC/TSA"/>
</dbReference>